<dbReference type="Proteomes" id="UP000693970">
    <property type="component" value="Unassembled WGS sequence"/>
</dbReference>
<protein>
    <submittedName>
        <fullName evidence="3">Uncharacterized protein</fullName>
    </submittedName>
</protein>
<dbReference type="OrthoDB" id="197504at2759"/>
<keyword evidence="4" id="KW-1185">Reference proteome</keyword>
<reference evidence="3" key="2">
    <citation type="submission" date="2021-04" db="EMBL/GenBank/DDBJ databases">
        <authorList>
            <person name="Podell S."/>
        </authorList>
    </citation>
    <scope>NUCLEOTIDE SEQUENCE</scope>
    <source>
        <strain evidence="3">Hildebrandi</strain>
    </source>
</reference>
<reference evidence="3" key="1">
    <citation type="journal article" date="2021" name="Sci. Rep.">
        <title>Diploid genomic architecture of Nitzschia inconspicua, an elite biomass production diatom.</title>
        <authorList>
            <person name="Oliver A."/>
            <person name="Podell S."/>
            <person name="Pinowska A."/>
            <person name="Traller J.C."/>
            <person name="Smith S.R."/>
            <person name="McClure R."/>
            <person name="Beliaev A."/>
            <person name="Bohutskyi P."/>
            <person name="Hill E.A."/>
            <person name="Rabines A."/>
            <person name="Zheng H."/>
            <person name="Allen L.Z."/>
            <person name="Kuo A."/>
            <person name="Grigoriev I.V."/>
            <person name="Allen A.E."/>
            <person name="Hazlebeck D."/>
            <person name="Allen E.E."/>
        </authorList>
    </citation>
    <scope>NUCLEOTIDE SEQUENCE</scope>
    <source>
        <strain evidence="3">Hildebrandi</strain>
    </source>
</reference>
<evidence type="ECO:0000256" key="1">
    <source>
        <dbReference type="SAM" id="MobiDB-lite"/>
    </source>
</evidence>
<evidence type="ECO:0000313" key="4">
    <source>
        <dbReference type="Proteomes" id="UP000693970"/>
    </source>
</evidence>
<feature type="region of interest" description="Disordered" evidence="1">
    <location>
        <begin position="77"/>
        <end position="97"/>
    </location>
</feature>
<evidence type="ECO:0000313" key="3">
    <source>
        <dbReference type="EMBL" id="KAG7369868.1"/>
    </source>
</evidence>
<keyword evidence="2" id="KW-0812">Transmembrane</keyword>
<keyword evidence="2" id="KW-1133">Transmembrane helix</keyword>
<proteinExistence type="predicted"/>
<feature type="transmembrane region" description="Helical" evidence="2">
    <location>
        <begin position="31"/>
        <end position="48"/>
    </location>
</feature>
<comment type="caution">
    <text evidence="3">The sequence shown here is derived from an EMBL/GenBank/DDBJ whole genome shotgun (WGS) entry which is preliminary data.</text>
</comment>
<dbReference type="AlphaFoldDB" id="A0A9K3Q3N1"/>
<gene>
    <name evidence="3" type="ORF">IV203_027614</name>
</gene>
<organism evidence="3 4">
    <name type="scientific">Nitzschia inconspicua</name>
    <dbReference type="NCBI Taxonomy" id="303405"/>
    <lineage>
        <taxon>Eukaryota</taxon>
        <taxon>Sar</taxon>
        <taxon>Stramenopiles</taxon>
        <taxon>Ochrophyta</taxon>
        <taxon>Bacillariophyta</taxon>
        <taxon>Bacillariophyceae</taxon>
        <taxon>Bacillariophycidae</taxon>
        <taxon>Bacillariales</taxon>
        <taxon>Bacillariaceae</taxon>
        <taxon>Nitzschia</taxon>
    </lineage>
</organism>
<sequence length="527" mass="58851">MSNFPFVSSTSSTTAFDNGPASTFLCLRRKAYFLLLVFAACTAVHGFVPSNPTMITGRTSVDSGSLLYFSAPVEQQDQQSQTNEEWKDPDAPAGIDGAEFFGGNKQKEEFFDPIAEQQAAEEVQASQQAMTYGRFFASSDQPSAAFENVWTARLGQSLQQKLNSIIYTPANQSARTSVLQIEWAANLKWETPFVSSKENASPVVELQAAKEFYRQIDIAVVGGRQLSDSTVEFSWELAVVWPTFWAPRVHLSGTSTLTLKEALGPSTNNAAITQQVDCVFSSSNNNLLPLLASQIKPRFWDWYHIGMSPTTELLPRETVKNGSYKVYRLPSRLVLSPTMVETGTRNTRNAQVIPNHAFTCIIKTMGPQKQDYVPASPVQVQIGRRKIQSEDSVMEDVQLELSWGIPLSVQFQAMNEELPLPGDNPEDDARSSPRCCYSLQPRRQVATIAYGGNVQDPEVTDVRKRLYQQVLKDGWKPKLDENGRPMFFFWQNDVKACYTDEGLGMAIYEWRPALAKSNEVGIELQIN</sequence>
<accession>A0A9K3Q3N1</accession>
<keyword evidence="2" id="KW-0472">Membrane</keyword>
<evidence type="ECO:0000256" key="2">
    <source>
        <dbReference type="SAM" id="Phobius"/>
    </source>
</evidence>
<name>A0A9K3Q3N1_9STRA</name>
<dbReference type="EMBL" id="JAGRRH010000005">
    <property type="protein sequence ID" value="KAG7369868.1"/>
    <property type="molecule type" value="Genomic_DNA"/>
</dbReference>